<comment type="caution">
    <text evidence="2">The sequence shown here is derived from an EMBL/GenBank/DDBJ whole genome shotgun (WGS) entry which is preliminary data.</text>
</comment>
<dbReference type="Proteomes" id="UP000675664">
    <property type="component" value="Unassembled WGS sequence"/>
</dbReference>
<dbReference type="Pfam" id="PF06923">
    <property type="entry name" value="GutM"/>
    <property type="match status" value="1"/>
</dbReference>
<dbReference type="AlphaFoldDB" id="A0A8J7W1P5"/>
<organism evidence="2 3">
    <name type="scientific">Sinanaerobacter chloroacetimidivorans</name>
    <dbReference type="NCBI Taxonomy" id="2818044"/>
    <lineage>
        <taxon>Bacteria</taxon>
        <taxon>Bacillati</taxon>
        <taxon>Bacillota</taxon>
        <taxon>Clostridia</taxon>
        <taxon>Peptostreptococcales</taxon>
        <taxon>Anaerovoracaceae</taxon>
        <taxon>Sinanaerobacter</taxon>
    </lineage>
</organism>
<protein>
    <recommendedName>
        <fullName evidence="4">Glucitol operon activator protein</fullName>
    </recommendedName>
</protein>
<gene>
    <name evidence="2" type="ORF">KCX82_15180</name>
</gene>
<keyword evidence="1" id="KW-1133">Transmembrane helix</keyword>
<evidence type="ECO:0000313" key="2">
    <source>
        <dbReference type="EMBL" id="MBR0599232.1"/>
    </source>
</evidence>
<keyword evidence="3" id="KW-1185">Reference proteome</keyword>
<dbReference type="EMBL" id="JAGSND010000011">
    <property type="protein sequence ID" value="MBR0599232.1"/>
    <property type="molecule type" value="Genomic_DNA"/>
</dbReference>
<reference evidence="2" key="2">
    <citation type="submission" date="2021-04" db="EMBL/GenBank/DDBJ databases">
        <authorList>
            <person name="Liu J."/>
        </authorList>
    </citation>
    <scope>NUCLEOTIDE SEQUENCE</scope>
    <source>
        <strain evidence="2">BAD-6</strain>
    </source>
</reference>
<evidence type="ECO:0000256" key="1">
    <source>
        <dbReference type="SAM" id="Phobius"/>
    </source>
</evidence>
<keyword evidence="1" id="KW-0812">Transmembrane</keyword>
<sequence length="134" mass="15607">MERKVESFMFWDIIIVAGVFWIIMSFFSYMQNVQIRNIYKVLEGSSGKIYFGRDAGIFRTKYLTFAAVNENGKVLDARKLKASRIVTFARTSPFPELIGKDLKALRTDEITEDKNIAMSLENLVKNYRKYNKVK</sequence>
<name>A0A8J7W1P5_9FIRM</name>
<reference evidence="2" key="1">
    <citation type="submission" date="2021-04" db="EMBL/GenBank/DDBJ databases">
        <title>Sinoanaerobacter chloroacetimidivorans sp. nov., an obligate anaerobic bacterium isolated from anaerobic sludge.</title>
        <authorList>
            <person name="Bao Y."/>
        </authorList>
    </citation>
    <scope>NUCLEOTIDE SEQUENCE</scope>
    <source>
        <strain evidence="2">BAD-6</strain>
    </source>
</reference>
<evidence type="ECO:0008006" key="4">
    <source>
        <dbReference type="Google" id="ProtNLM"/>
    </source>
</evidence>
<dbReference type="RefSeq" id="WP_227019365.1">
    <property type="nucleotide sequence ID" value="NZ_JAGSND010000011.1"/>
</dbReference>
<dbReference type="InterPro" id="IPR009693">
    <property type="entry name" value="Glucitol_operon_activator"/>
</dbReference>
<proteinExistence type="predicted"/>
<feature type="transmembrane region" description="Helical" evidence="1">
    <location>
        <begin position="9"/>
        <end position="30"/>
    </location>
</feature>
<evidence type="ECO:0000313" key="3">
    <source>
        <dbReference type="Proteomes" id="UP000675664"/>
    </source>
</evidence>
<accession>A0A8J7W1P5</accession>
<keyword evidence="1" id="KW-0472">Membrane</keyword>